<protein>
    <submittedName>
        <fullName evidence="1">DUF5791 family protein</fullName>
    </submittedName>
</protein>
<dbReference type="AlphaFoldDB" id="A0ABD6DIW5"/>
<reference evidence="1 2" key="1">
    <citation type="journal article" date="2019" name="Int. J. Syst. Evol. Microbiol.">
        <title>The Global Catalogue of Microorganisms (GCM) 10K type strain sequencing project: providing services to taxonomists for standard genome sequencing and annotation.</title>
        <authorList>
            <consortium name="The Broad Institute Genomics Platform"/>
            <consortium name="The Broad Institute Genome Sequencing Center for Infectious Disease"/>
            <person name="Wu L."/>
            <person name="Ma J."/>
        </authorList>
    </citation>
    <scope>NUCLEOTIDE SEQUENCE [LARGE SCALE GENOMIC DNA]</scope>
    <source>
        <strain evidence="1 2">CGMCC 1.10390</strain>
    </source>
</reference>
<evidence type="ECO:0000313" key="1">
    <source>
        <dbReference type="EMBL" id="MFD1644776.1"/>
    </source>
</evidence>
<dbReference type="Proteomes" id="UP001597034">
    <property type="component" value="Unassembled WGS sequence"/>
</dbReference>
<dbReference type="InterPro" id="IPR043809">
    <property type="entry name" value="DUF5791"/>
</dbReference>
<name>A0ABD6DIW5_9EURY</name>
<proteinExistence type="predicted"/>
<gene>
    <name evidence="1" type="ORF">ACFSBL_03680</name>
</gene>
<dbReference type="EMBL" id="JBHUDO010000001">
    <property type="protein sequence ID" value="MFD1644776.1"/>
    <property type="molecule type" value="Genomic_DNA"/>
</dbReference>
<organism evidence="1 2">
    <name type="scientific">Haloarchaeobius litoreus</name>
    <dbReference type="NCBI Taxonomy" id="755306"/>
    <lineage>
        <taxon>Archaea</taxon>
        <taxon>Methanobacteriati</taxon>
        <taxon>Methanobacteriota</taxon>
        <taxon>Stenosarchaea group</taxon>
        <taxon>Halobacteria</taxon>
        <taxon>Halobacteriales</taxon>
        <taxon>Halorubellaceae</taxon>
        <taxon>Haloarchaeobius</taxon>
    </lineage>
</organism>
<accession>A0ABD6DIW5</accession>
<comment type="caution">
    <text evidence="1">The sequence shown here is derived from an EMBL/GenBank/DDBJ whole genome shotgun (WGS) entry which is preliminary data.</text>
</comment>
<dbReference type="RefSeq" id="WP_368407763.1">
    <property type="nucleotide sequence ID" value="NZ_JANHJR010000002.1"/>
</dbReference>
<sequence>MFHEHRTDVSGQSPPELESEYAADLAAIVEAHGVDAVVEETGIDRELVESVASEEISDELTLKQAAAIQALADGVADADTVHEMACEHLLLGMTTGVLDIDAVTAELPLNLEATEVQQKIERRAPMTFREFVYIQHVIATHQP</sequence>
<dbReference type="Pfam" id="PF19104">
    <property type="entry name" value="DUF5791"/>
    <property type="match status" value="1"/>
</dbReference>
<evidence type="ECO:0000313" key="2">
    <source>
        <dbReference type="Proteomes" id="UP001597034"/>
    </source>
</evidence>
<keyword evidence="2" id="KW-1185">Reference proteome</keyword>